<dbReference type="SUPFAM" id="SSF54862">
    <property type="entry name" value="4Fe-4S ferredoxins"/>
    <property type="match status" value="1"/>
</dbReference>
<dbReference type="InterPro" id="IPR017900">
    <property type="entry name" value="4Fe4S_Fe_S_CS"/>
</dbReference>
<proteinExistence type="predicted"/>
<feature type="domain" description="4Fe-4S ferredoxin-type" evidence="4">
    <location>
        <begin position="63"/>
        <end position="92"/>
    </location>
</feature>
<sequence length="165" mass="18154">MSCLKKCGAPSIEELRASPGFPTEEDYKTGNIAVIECIEQIPCNPCETSCPRGAINVGNPITNLPTIDLSKCTGCGICVVKCPGIAIHLMDINYNEDSAMITIPYEYLPLPQANDTVTLVDRMGKEVCEGKVEKILSSKAYDLTKLIKVSFDKKYYEEIISIKRI</sequence>
<evidence type="ECO:0000256" key="2">
    <source>
        <dbReference type="ARBA" id="ARBA00023004"/>
    </source>
</evidence>
<name>A0A974GXY2_SEDHY</name>
<accession>A0A974GXY2</accession>
<keyword evidence="2" id="KW-0408">Iron</keyword>
<dbReference type="Proteomes" id="UP000611629">
    <property type="component" value="Unassembled WGS sequence"/>
</dbReference>
<reference evidence="5" key="1">
    <citation type="submission" date="2020-07" db="EMBL/GenBank/DDBJ databases">
        <title>Genomic analysis of a strain of Sedimentibacter Hydroxybenzoicus DSM7310.</title>
        <authorList>
            <person name="Ma S."/>
        </authorList>
    </citation>
    <scope>NUCLEOTIDE SEQUENCE</scope>
    <source>
        <strain evidence="5">DSM 7310</strain>
    </source>
</reference>
<evidence type="ECO:0000313" key="5">
    <source>
        <dbReference type="EMBL" id="NYB76104.1"/>
    </source>
</evidence>
<dbReference type="InterPro" id="IPR017896">
    <property type="entry name" value="4Fe4S_Fe-S-bd"/>
</dbReference>
<evidence type="ECO:0000313" key="6">
    <source>
        <dbReference type="Proteomes" id="UP000611629"/>
    </source>
</evidence>
<dbReference type="AlphaFoldDB" id="A0A974GXY2"/>
<dbReference type="GO" id="GO:0051536">
    <property type="term" value="F:iron-sulfur cluster binding"/>
    <property type="evidence" value="ECO:0007669"/>
    <property type="project" value="UniProtKB-KW"/>
</dbReference>
<evidence type="ECO:0000259" key="4">
    <source>
        <dbReference type="PROSITE" id="PS51379"/>
    </source>
</evidence>
<dbReference type="PROSITE" id="PS51379">
    <property type="entry name" value="4FE4S_FER_2"/>
    <property type="match status" value="1"/>
</dbReference>
<keyword evidence="1" id="KW-0479">Metal-binding</keyword>
<evidence type="ECO:0000256" key="3">
    <source>
        <dbReference type="ARBA" id="ARBA00023014"/>
    </source>
</evidence>
<dbReference type="Pfam" id="PF12837">
    <property type="entry name" value="Fer4_6"/>
    <property type="match status" value="1"/>
</dbReference>
<protein>
    <submittedName>
        <fullName evidence="5">4Fe-4S binding protein</fullName>
    </submittedName>
</protein>
<dbReference type="EMBL" id="JACBNQ010000042">
    <property type="protein sequence ID" value="NYB76104.1"/>
    <property type="molecule type" value="Genomic_DNA"/>
</dbReference>
<dbReference type="GO" id="GO:0046872">
    <property type="term" value="F:metal ion binding"/>
    <property type="evidence" value="ECO:0007669"/>
    <property type="project" value="UniProtKB-KW"/>
</dbReference>
<evidence type="ECO:0000256" key="1">
    <source>
        <dbReference type="ARBA" id="ARBA00022723"/>
    </source>
</evidence>
<dbReference type="PROSITE" id="PS00198">
    <property type="entry name" value="4FE4S_FER_1"/>
    <property type="match status" value="1"/>
</dbReference>
<organism evidence="5 6">
    <name type="scientific">Sedimentibacter hydroxybenzoicus DSM 7310</name>
    <dbReference type="NCBI Taxonomy" id="1123245"/>
    <lineage>
        <taxon>Bacteria</taxon>
        <taxon>Bacillati</taxon>
        <taxon>Bacillota</taxon>
        <taxon>Tissierellia</taxon>
        <taxon>Sedimentibacter</taxon>
    </lineage>
</organism>
<keyword evidence="6" id="KW-1185">Reference proteome</keyword>
<dbReference type="RefSeq" id="WP_179239819.1">
    <property type="nucleotide sequence ID" value="NZ_JACBNQ010000042.1"/>
</dbReference>
<dbReference type="Gene3D" id="3.30.70.20">
    <property type="match status" value="1"/>
</dbReference>
<keyword evidence="3" id="KW-0411">Iron-sulfur</keyword>
<gene>
    <name evidence="5" type="ORF">HZF24_18310</name>
</gene>
<comment type="caution">
    <text evidence="5">The sequence shown here is derived from an EMBL/GenBank/DDBJ whole genome shotgun (WGS) entry which is preliminary data.</text>
</comment>